<name>A0AAW0Q8K4_9PEZI</name>
<protein>
    <submittedName>
        <fullName evidence="2">Uncharacterized protein</fullName>
    </submittedName>
</protein>
<accession>A0AAW0Q8K4</accession>
<feature type="compositionally biased region" description="Basic and acidic residues" evidence="1">
    <location>
        <begin position="9"/>
        <end position="18"/>
    </location>
</feature>
<evidence type="ECO:0000313" key="2">
    <source>
        <dbReference type="EMBL" id="KAK8096178.1"/>
    </source>
</evidence>
<sequence>MASPITSDSKIEAQRDGADVATSVVPPAYEETPSYSTADEKRLVAKLDRRIVPLVMLSYTLSFLDR</sequence>
<dbReference type="EMBL" id="JAQQWP010000011">
    <property type="protein sequence ID" value="KAK8096178.1"/>
    <property type="molecule type" value="Genomic_DNA"/>
</dbReference>
<reference evidence="2 3" key="1">
    <citation type="submission" date="2023-01" db="EMBL/GenBank/DDBJ databases">
        <title>Analysis of 21 Apiospora genomes using comparative genomics revels a genus with tremendous synthesis potential of carbohydrate active enzymes and secondary metabolites.</title>
        <authorList>
            <person name="Sorensen T."/>
        </authorList>
    </citation>
    <scope>NUCLEOTIDE SEQUENCE [LARGE SCALE GENOMIC DNA]</scope>
    <source>
        <strain evidence="2 3">CBS 117206</strain>
    </source>
</reference>
<gene>
    <name evidence="2" type="ORF">PG999_014200</name>
</gene>
<keyword evidence="3" id="KW-1185">Reference proteome</keyword>
<dbReference type="AlphaFoldDB" id="A0AAW0Q8K4"/>
<evidence type="ECO:0000313" key="3">
    <source>
        <dbReference type="Proteomes" id="UP001392437"/>
    </source>
</evidence>
<organism evidence="2 3">
    <name type="scientific">Apiospora kogelbergensis</name>
    <dbReference type="NCBI Taxonomy" id="1337665"/>
    <lineage>
        <taxon>Eukaryota</taxon>
        <taxon>Fungi</taxon>
        <taxon>Dikarya</taxon>
        <taxon>Ascomycota</taxon>
        <taxon>Pezizomycotina</taxon>
        <taxon>Sordariomycetes</taxon>
        <taxon>Xylariomycetidae</taxon>
        <taxon>Amphisphaeriales</taxon>
        <taxon>Apiosporaceae</taxon>
        <taxon>Apiospora</taxon>
    </lineage>
</organism>
<proteinExistence type="predicted"/>
<dbReference type="Proteomes" id="UP001392437">
    <property type="component" value="Unassembled WGS sequence"/>
</dbReference>
<feature type="region of interest" description="Disordered" evidence="1">
    <location>
        <begin position="1"/>
        <end position="24"/>
    </location>
</feature>
<comment type="caution">
    <text evidence="2">The sequence shown here is derived from an EMBL/GenBank/DDBJ whole genome shotgun (WGS) entry which is preliminary data.</text>
</comment>
<evidence type="ECO:0000256" key="1">
    <source>
        <dbReference type="SAM" id="MobiDB-lite"/>
    </source>
</evidence>